<dbReference type="AlphaFoldDB" id="A0A6A6Z347"/>
<organism evidence="3">
    <name type="scientific">Mytilinidion resinicola</name>
    <dbReference type="NCBI Taxonomy" id="574789"/>
    <lineage>
        <taxon>Eukaryota</taxon>
        <taxon>Fungi</taxon>
        <taxon>Dikarya</taxon>
        <taxon>Ascomycota</taxon>
        <taxon>Pezizomycotina</taxon>
        <taxon>Dothideomycetes</taxon>
        <taxon>Pleosporomycetidae</taxon>
        <taxon>Mytilinidiales</taxon>
        <taxon>Mytilinidiaceae</taxon>
        <taxon>Mytilinidion</taxon>
    </lineage>
</organism>
<feature type="compositionally biased region" description="Basic and acidic residues" evidence="1">
    <location>
        <begin position="344"/>
        <end position="354"/>
    </location>
</feature>
<dbReference type="GeneID" id="54468502"/>
<evidence type="ECO:0000259" key="2">
    <source>
        <dbReference type="PROSITE" id="PS00028"/>
    </source>
</evidence>
<dbReference type="RefSeq" id="XP_033581668.1">
    <property type="nucleotide sequence ID" value="XM_033727609.1"/>
</dbReference>
<feature type="compositionally biased region" description="Polar residues" evidence="1">
    <location>
        <begin position="420"/>
        <end position="433"/>
    </location>
</feature>
<reference evidence="5" key="3">
    <citation type="submission" date="2025-04" db="UniProtKB">
        <authorList>
            <consortium name="RefSeq"/>
        </authorList>
    </citation>
    <scope>IDENTIFICATION</scope>
    <source>
        <strain evidence="5">CBS 304.34</strain>
    </source>
</reference>
<dbReference type="InterPro" id="IPR013087">
    <property type="entry name" value="Znf_C2H2_type"/>
</dbReference>
<feature type="region of interest" description="Disordered" evidence="1">
    <location>
        <begin position="330"/>
        <end position="474"/>
    </location>
</feature>
<dbReference type="OrthoDB" id="3795687at2759"/>
<evidence type="ECO:0000256" key="1">
    <source>
        <dbReference type="SAM" id="MobiDB-lite"/>
    </source>
</evidence>
<feature type="region of interest" description="Disordered" evidence="1">
    <location>
        <begin position="249"/>
        <end position="271"/>
    </location>
</feature>
<evidence type="ECO:0000313" key="3">
    <source>
        <dbReference type="EMBL" id="KAF2814704.1"/>
    </source>
</evidence>
<evidence type="ECO:0000313" key="5">
    <source>
        <dbReference type="RefSeq" id="XP_033581668.1"/>
    </source>
</evidence>
<reference evidence="5" key="2">
    <citation type="submission" date="2020-04" db="EMBL/GenBank/DDBJ databases">
        <authorList>
            <consortium name="NCBI Genome Project"/>
        </authorList>
    </citation>
    <scope>NUCLEOTIDE SEQUENCE</scope>
    <source>
        <strain evidence="5">CBS 304.34</strain>
    </source>
</reference>
<dbReference type="EMBL" id="MU003694">
    <property type="protein sequence ID" value="KAF2814704.1"/>
    <property type="molecule type" value="Genomic_DNA"/>
</dbReference>
<accession>A0A6A6Z347</accession>
<evidence type="ECO:0000313" key="4">
    <source>
        <dbReference type="Proteomes" id="UP000504636"/>
    </source>
</evidence>
<name>A0A6A6Z347_9PEZI</name>
<feature type="compositionally biased region" description="Basic and acidic residues" evidence="1">
    <location>
        <begin position="251"/>
        <end position="271"/>
    </location>
</feature>
<proteinExistence type="predicted"/>
<reference evidence="3 5" key="1">
    <citation type="journal article" date="2020" name="Stud. Mycol.">
        <title>101 Dothideomycetes genomes: a test case for predicting lifestyles and emergence of pathogens.</title>
        <authorList>
            <person name="Haridas S."/>
            <person name="Albert R."/>
            <person name="Binder M."/>
            <person name="Bloem J."/>
            <person name="Labutti K."/>
            <person name="Salamov A."/>
            <person name="Andreopoulos B."/>
            <person name="Baker S."/>
            <person name="Barry K."/>
            <person name="Bills G."/>
            <person name="Bluhm B."/>
            <person name="Cannon C."/>
            <person name="Castanera R."/>
            <person name="Culley D."/>
            <person name="Daum C."/>
            <person name="Ezra D."/>
            <person name="Gonzalez J."/>
            <person name="Henrissat B."/>
            <person name="Kuo A."/>
            <person name="Liang C."/>
            <person name="Lipzen A."/>
            <person name="Lutzoni F."/>
            <person name="Magnuson J."/>
            <person name="Mondo S."/>
            <person name="Nolan M."/>
            <person name="Ohm R."/>
            <person name="Pangilinan J."/>
            <person name="Park H.-J."/>
            <person name="Ramirez L."/>
            <person name="Alfaro M."/>
            <person name="Sun H."/>
            <person name="Tritt A."/>
            <person name="Yoshinaga Y."/>
            <person name="Zwiers L.-H."/>
            <person name="Turgeon B."/>
            <person name="Goodwin S."/>
            <person name="Spatafora J."/>
            <person name="Crous P."/>
            <person name="Grigoriev I."/>
        </authorList>
    </citation>
    <scope>NUCLEOTIDE SEQUENCE</scope>
    <source>
        <strain evidence="3 5">CBS 304.34</strain>
    </source>
</reference>
<dbReference type="PROSITE" id="PS00028">
    <property type="entry name" value="ZINC_FINGER_C2H2_1"/>
    <property type="match status" value="1"/>
</dbReference>
<dbReference type="Proteomes" id="UP000504636">
    <property type="component" value="Unplaced"/>
</dbReference>
<protein>
    <recommendedName>
        <fullName evidence="2">C2H2-type domain-containing protein</fullName>
    </recommendedName>
</protein>
<feature type="domain" description="C2H2-type" evidence="2">
    <location>
        <begin position="491"/>
        <end position="514"/>
    </location>
</feature>
<gene>
    <name evidence="3 5" type="ORF">BDZ99DRAFT_566653</name>
</gene>
<sequence length="613" mass="67237">MPYDIPSHPKLLFPPSPIVCVPKALGLSWANYERDFREHQDRDLTRVEAGSVLGGAMLRQYFSSLAGFRRGRAYLGYNWGTAEMTPETEVVEDVAVEDMAMWIVEKRREEEGTEEGVIPSVEVQDDNYDVHTILIVVTHAKFMAKKDRRTPTVLPFLGPGFVVGGREVRYANVVVLTGDQRTVSPQFEFYKLDLDGPKEKSLVPALGTTEEYFGTNAFRLGKTSAEKMDKMWKAAAKGELKMKGKLKMKTKATERNVEPSLDRSVLGDRSPDRNSSIFSLAHLDSFENTREESRDDASTHIGTDIDRASESIAHASKSIFYPSTIDTFNKRKRKQSSRALSAEASEREESVARDMKKRKTTPAISKPKANRRPKNASTAAMTANRDINKATPPLPTSRAANAFASSAGKFSEASPGIRDTQPSRSYTPQSSAGQKRKRPTPEPLSPIFDSPVKLEPTDAAEARPKKPKKSSQLAAIDAALRRPAFDKRFCCPYLGCAARYSTKDSVRRHFKQMHPGLELDMAAWQYTTPDGIKIKGQHVATASRAGSQPMGGEVGLGGGYQVSGYGGLTSKKTLSALYKPVTGGAGVEGERADSAVAGDDDDGLEPVYLGWGV</sequence>
<keyword evidence="4" id="KW-1185">Reference proteome</keyword>